<proteinExistence type="predicted"/>
<dbReference type="AlphaFoldDB" id="A0A963Z0E2"/>
<dbReference type="RefSeq" id="WP_227307048.1">
    <property type="nucleotide sequence ID" value="NZ_JAESVA010000003.1"/>
</dbReference>
<dbReference type="SUPFAM" id="SSF52540">
    <property type="entry name" value="P-loop containing nucleoside triphosphate hydrolases"/>
    <property type="match status" value="1"/>
</dbReference>
<dbReference type="Proteomes" id="UP000721844">
    <property type="component" value="Unassembled WGS sequence"/>
</dbReference>
<dbReference type="PANTHER" id="PTHR36451:SF1">
    <property type="entry name" value="OMEGA-HYDROXY-BETA-DIHYDROMENAQUINONE-9 SULFOTRANSFERASE STF3"/>
    <property type="match status" value="1"/>
</dbReference>
<organism evidence="1 2">
    <name type="scientific">Acidisoma cellulosilyticum</name>
    <dbReference type="NCBI Taxonomy" id="2802395"/>
    <lineage>
        <taxon>Bacteria</taxon>
        <taxon>Pseudomonadati</taxon>
        <taxon>Pseudomonadota</taxon>
        <taxon>Alphaproteobacteria</taxon>
        <taxon>Acetobacterales</taxon>
        <taxon>Acidocellaceae</taxon>
        <taxon>Acidisoma</taxon>
    </lineage>
</organism>
<dbReference type="PANTHER" id="PTHR36451">
    <property type="entry name" value="PAPS-DEPENDENT SULFOTRANSFERASE STF3"/>
    <property type="match status" value="1"/>
</dbReference>
<dbReference type="Pfam" id="PF13469">
    <property type="entry name" value="Sulfotransfer_3"/>
    <property type="match status" value="1"/>
</dbReference>
<dbReference type="EMBL" id="JAESVA010000003">
    <property type="protein sequence ID" value="MCB8880401.1"/>
    <property type="molecule type" value="Genomic_DNA"/>
</dbReference>
<evidence type="ECO:0000313" key="2">
    <source>
        <dbReference type="Proteomes" id="UP000721844"/>
    </source>
</evidence>
<gene>
    <name evidence="1" type="ORF">ACELLULO517_09170</name>
</gene>
<comment type="caution">
    <text evidence="1">The sequence shown here is derived from an EMBL/GenBank/DDBJ whole genome shotgun (WGS) entry which is preliminary data.</text>
</comment>
<name>A0A963Z0E2_9PROT</name>
<sequence>MTVYDPTVTPPEIAQGNASPVTLASSALSIADRMSRVTGLGRRPLNAEAVIKTALNGAPESAFGPEFGIRQFAEGLTVLFNALEREADLSLFGRFAVRWDSIRCLRNLMRMWQEEQAHAAIADTPIHRPLIITGLPRSGTTFLHRLLDCDPMTRSPSVWQTMAPYPPRKGADKRIAQTDRDLRYFGQIAPGFRDVHPLTASMPQECTEITAQIFQSLRFDTTFRIPSYLAWQDAQGHNLAYRFHKRFLQHLQHQSGDAPEAVQWVLKCPDHVFALDAVRSVYPDARIVFVHRDPLKVLPSVAKLTEILRQPFTGTQNKTDIGDQVTGRWHQGVAAMMQAADSNDAAHSNEPGICHIQYRELTADPIGTIDRLYNHFGKELRADARKAMDVEMNRRKRGGYGQNVYHFAEHGLDAKRERTFFKDYMKRFGIVEEILV</sequence>
<accession>A0A963Z0E2</accession>
<evidence type="ECO:0000313" key="1">
    <source>
        <dbReference type="EMBL" id="MCB8880401.1"/>
    </source>
</evidence>
<dbReference type="InterPro" id="IPR027417">
    <property type="entry name" value="P-loop_NTPase"/>
</dbReference>
<dbReference type="Gene3D" id="3.40.50.300">
    <property type="entry name" value="P-loop containing nucleotide triphosphate hydrolases"/>
    <property type="match status" value="1"/>
</dbReference>
<keyword evidence="2" id="KW-1185">Reference proteome</keyword>
<reference evidence="1 2" key="1">
    <citation type="journal article" date="2021" name="Microorganisms">
        <title>Acidisoma silvae sp. nov. and Acidisomacellulosilytica sp. nov., Two Acidophilic Bacteria Isolated from Decaying Wood, Hydrolyzing Cellulose and Producing Poly-3-hydroxybutyrate.</title>
        <authorList>
            <person name="Mieszkin S."/>
            <person name="Pouder E."/>
            <person name="Uroz S."/>
            <person name="Simon-Colin C."/>
            <person name="Alain K."/>
        </authorList>
    </citation>
    <scope>NUCLEOTIDE SEQUENCE [LARGE SCALE GENOMIC DNA]</scope>
    <source>
        <strain evidence="1 2">HW T5.17</strain>
    </source>
</reference>
<protein>
    <submittedName>
        <fullName evidence="1">Sulfotransferase</fullName>
    </submittedName>
</protein>
<dbReference type="InterPro" id="IPR052736">
    <property type="entry name" value="Stf3_sulfotransferase"/>
</dbReference>